<proteinExistence type="predicted"/>
<name>A0A3A8MB78_9BACT</name>
<comment type="caution">
    <text evidence="1">The sequence shown here is derived from an EMBL/GenBank/DDBJ whole genome shotgun (WGS) entry which is preliminary data.</text>
</comment>
<keyword evidence="2" id="KW-1185">Reference proteome</keyword>
<dbReference type="EMBL" id="RAWG01000510">
    <property type="protein sequence ID" value="RKH29150.1"/>
    <property type="molecule type" value="Genomic_DNA"/>
</dbReference>
<reference evidence="2" key="1">
    <citation type="submission" date="2018-09" db="EMBL/GenBank/DDBJ databases">
        <authorList>
            <person name="Livingstone P.G."/>
            <person name="Whitworth D.E."/>
        </authorList>
    </citation>
    <scope>NUCLEOTIDE SEQUENCE [LARGE SCALE GENOMIC DNA]</scope>
    <source>
        <strain evidence="2">CA040B</strain>
    </source>
</reference>
<dbReference type="Proteomes" id="UP000273405">
    <property type="component" value="Unassembled WGS sequence"/>
</dbReference>
<dbReference type="AlphaFoldDB" id="A0A3A8MB78"/>
<gene>
    <name evidence="1" type="ORF">D7X12_39800</name>
</gene>
<organism evidence="1 2">
    <name type="scientific">Corallococcus sicarius</name>
    <dbReference type="NCBI Taxonomy" id="2316726"/>
    <lineage>
        <taxon>Bacteria</taxon>
        <taxon>Pseudomonadati</taxon>
        <taxon>Myxococcota</taxon>
        <taxon>Myxococcia</taxon>
        <taxon>Myxococcales</taxon>
        <taxon>Cystobacterineae</taxon>
        <taxon>Myxococcaceae</taxon>
        <taxon>Corallococcus</taxon>
    </lineage>
</organism>
<evidence type="ECO:0000313" key="1">
    <source>
        <dbReference type="EMBL" id="RKH29150.1"/>
    </source>
</evidence>
<evidence type="ECO:0000313" key="2">
    <source>
        <dbReference type="Proteomes" id="UP000273405"/>
    </source>
</evidence>
<protein>
    <submittedName>
        <fullName evidence="1">Uncharacterized protein</fullName>
    </submittedName>
</protein>
<sequence length="246" mass="27346">MGLGKTRGMMHFMPTTRLDDLGRETTFEELHSRLHLHPREAELRDFEPRPNGPPPARLRIIDGGIDGSGDTDTGKGPYVVLVDGPLKTSGHLDLWTYEYLPGLVIVRGDLQARTLSFGNGARVFVEGSVFVDDWLFGRYGDHNAVLSAKGELRARASFLDVHTFLYADGGVRSLLYASRAGWETLEPDIANEGEGDGKDFFDPAVLDRYGDLDFKRAIQAAREGRPLFLPGVEERFPARLTSRNTK</sequence>
<accession>A0A3A8MB78</accession>